<proteinExistence type="predicted"/>
<dbReference type="InterPro" id="IPR024209">
    <property type="entry name" value="CDIF630_02480-like"/>
</dbReference>
<evidence type="ECO:0000256" key="1">
    <source>
        <dbReference type="SAM" id="MobiDB-lite"/>
    </source>
</evidence>
<protein>
    <submittedName>
        <fullName evidence="2">Uncharacterized protein DUF3787</fullName>
    </submittedName>
</protein>
<feature type="compositionally biased region" description="Basic and acidic residues" evidence="1">
    <location>
        <begin position="45"/>
        <end position="55"/>
    </location>
</feature>
<dbReference type="RefSeq" id="WP_003511655.1">
    <property type="nucleotide sequence ID" value="NZ_CP013828.1"/>
</dbReference>
<organism evidence="2 3">
    <name type="scientific">Acetivibrio thermocellus AD2</name>
    <dbReference type="NCBI Taxonomy" id="1138384"/>
    <lineage>
        <taxon>Bacteria</taxon>
        <taxon>Bacillati</taxon>
        <taxon>Bacillota</taxon>
        <taxon>Clostridia</taxon>
        <taxon>Eubacteriales</taxon>
        <taxon>Oscillospiraceae</taxon>
        <taxon>Acetivibrio</taxon>
    </lineage>
</organism>
<accession>A0AB36TDE8</accession>
<name>A0AB36TDE8_ACETH</name>
<gene>
    <name evidence="2" type="ORF">M972_11713</name>
</gene>
<comment type="caution">
    <text evidence="2">The sequence shown here is derived from an EMBL/GenBank/DDBJ whole genome shotgun (WGS) entry which is preliminary data.</text>
</comment>
<dbReference type="AlphaFoldDB" id="A0AB36TDE8"/>
<dbReference type="GeneID" id="35804375"/>
<reference evidence="2 3" key="1">
    <citation type="submission" date="2017-09" db="EMBL/GenBank/DDBJ databases">
        <title>Evaluation of Pacific Biosciences Sequencing Technology to Finishing C. thermocellum Genome Sequences.</title>
        <authorList>
            <person name="Brown S."/>
        </authorList>
    </citation>
    <scope>NUCLEOTIDE SEQUENCE [LARGE SCALE GENOMIC DNA]</scope>
    <source>
        <strain evidence="2 3">AD2</strain>
    </source>
</reference>
<dbReference type="EMBL" id="PDBW01000001">
    <property type="protein sequence ID" value="PFH01952.1"/>
    <property type="molecule type" value="Genomic_DNA"/>
</dbReference>
<evidence type="ECO:0000313" key="3">
    <source>
        <dbReference type="Proteomes" id="UP000223596"/>
    </source>
</evidence>
<dbReference type="Pfam" id="PF12655">
    <property type="entry name" value="CDIF630_02480-like"/>
    <property type="match status" value="1"/>
</dbReference>
<feature type="region of interest" description="Disordered" evidence="1">
    <location>
        <begin position="27"/>
        <end position="55"/>
    </location>
</feature>
<sequence length="55" mass="6228">MSKNNYKQKNMAVPIEKHNTAAWANIEKKKPESGVPIPSEIQVENAKEYADSNQK</sequence>
<evidence type="ECO:0000313" key="2">
    <source>
        <dbReference type="EMBL" id="PFH01952.1"/>
    </source>
</evidence>
<dbReference type="Proteomes" id="UP000223596">
    <property type="component" value="Unassembled WGS sequence"/>
</dbReference>